<sequence>MFSKQGIVYRALRKGYHVCVPKSVQERVELDRRIRRGELPFAKEEFIAYLSQYDVISFDIFDTLLTRLVYRPDDVFLIMAEKLGDENFLEKRKKAEQLANQKLQKDVNLDEIYQEFRSLENLTLKQVQKIQKMEMDLEIELCVPRRDMVDVVKELVQQGKTVIFTSDMYLKESTILKMLEKCGYRHYEKLYLSNSIDKRKDRKDMWPFLKKQYPRKKIVHIGDNRNSDFAIPREFHIQTIKISSSRELFEQSSLYAKSNSYIHDLSDSLLLGLLVNKTMFNSPFRTTISSLEDFAYVFHAPILNEYLHFICEHTTQKDELLFLAREGYYLQKLYQDYTRLNAIKPSHNVYFLTSRKAASTANIRKESDVYSLLDNEFTGTICQFFKNILEVEYQEEDYSILLPQDKDKVKKELKRYMPQILKVAESWKDAYLKYIEQTVPNYQTSRLVIVDLGYSGTIQYQLTKLLEKEFVGFYVTNSNHVKRYHKDSELNFLFDIKENDDYQKFYFYSLLLEFFLSAPYGQLQHFVLKNQKPVPVYNQESFSEFKKANVERMYRVIVRYMKDYAKLNEIYPLHINKELICSFYTTIVEDNYVDREVKDCFEFTDAFAAAETRNAFKIISRY</sequence>
<dbReference type="CDD" id="cd01427">
    <property type="entry name" value="HAD_like"/>
    <property type="match status" value="1"/>
</dbReference>
<dbReference type="InterPro" id="IPR023214">
    <property type="entry name" value="HAD_sf"/>
</dbReference>
<dbReference type="AlphaFoldDB" id="A0A9D0Z0K1"/>
<organism evidence="1 2">
    <name type="scientific">Candidatus Faecenecus gallistercoris</name>
    <dbReference type="NCBI Taxonomy" id="2840793"/>
    <lineage>
        <taxon>Bacteria</taxon>
        <taxon>Bacillati</taxon>
        <taxon>Bacillota</taxon>
        <taxon>Bacillota incertae sedis</taxon>
        <taxon>Candidatus Faecenecus</taxon>
    </lineage>
</organism>
<protein>
    <submittedName>
        <fullName evidence="1">Uncharacterized protein</fullName>
    </submittedName>
</protein>
<dbReference type="EMBL" id="DVFU01000126">
    <property type="protein sequence ID" value="HIQ65382.1"/>
    <property type="molecule type" value="Genomic_DNA"/>
</dbReference>
<reference evidence="1" key="1">
    <citation type="submission" date="2020-10" db="EMBL/GenBank/DDBJ databases">
        <authorList>
            <person name="Gilroy R."/>
        </authorList>
    </citation>
    <scope>NUCLEOTIDE SEQUENCE</scope>
    <source>
        <strain evidence="1">CHK165-10780</strain>
    </source>
</reference>
<evidence type="ECO:0000313" key="2">
    <source>
        <dbReference type="Proteomes" id="UP000886725"/>
    </source>
</evidence>
<comment type="caution">
    <text evidence="1">The sequence shown here is derived from an EMBL/GenBank/DDBJ whole genome shotgun (WGS) entry which is preliminary data.</text>
</comment>
<dbReference type="Proteomes" id="UP000886725">
    <property type="component" value="Unassembled WGS sequence"/>
</dbReference>
<evidence type="ECO:0000313" key="1">
    <source>
        <dbReference type="EMBL" id="HIQ65382.1"/>
    </source>
</evidence>
<reference evidence="1" key="2">
    <citation type="journal article" date="2021" name="PeerJ">
        <title>Extensive microbial diversity within the chicken gut microbiome revealed by metagenomics and culture.</title>
        <authorList>
            <person name="Gilroy R."/>
            <person name="Ravi A."/>
            <person name="Getino M."/>
            <person name="Pursley I."/>
            <person name="Horton D.L."/>
            <person name="Alikhan N.F."/>
            <person name="Baker D."/>
            <person name="Gharbi K."/>
            <person name="Hall N."/>
            <person name="Watson M."/>
            <person name="Adriaenssens E.M."/>
            <person name="Foster-Nyarko E."/>
            <person name="Jarju S."/>
            <person name="Secka A."/>
            <person name="Antonio M."/>
            <person name="Oren A."/>
            <person name="Chaudhuri R.R."/>
            <person name="La Ragione R."/>
            <person name="Hildebrand F."/>
            <person name="Pallen M.J."/>
        </authorList>
    </citation>
    <scope>NUCLEOTIDE SEQUENCE</scope>
    <source>
        <strain evidence="1">CHK165-10780</strain>
    </source>
</reference>
<name>A0A9D0Z0K1_9FIRM</name>
<dbReference type="InterPro" id="IPR036412">
    <property type="entry name" value="HAD-like_sf"/>
</dbReference>
<dbReference type="Gene3D" id="3.40.50.1000">
    <property type="entry name" value="HAD superfamily/HAD-like"/>
    <property type="match status" value="1"/>
</dbReference>
<gene>
    <name evidence="1" type="ORF">IAC85_06570</name>
</gene>
<proteinExistence type="predicted"/>
<dbReference type="Gene3D" id="1.10.150.400">
    <property type="match status" value="1"/>
</dbReference>
<accession>A0A9D0Z0K1</accession>
<dbReference type="SUPFAM" id="SSF56784">
    <property type="entry name" value="HAD-like"/>
    <property type="match status" value="1"/>
</dbReference>